<dbReference type="RefSeq" id="WP_136009917.1">
    <property type="nucleotide sequence ID" value="NZ_SRYZ01000013.1"/>
</dbReference>
<dbReference type="SUPFAM" id="SSF63825">
    <property type="entry name" value="YWTD domain"/>
    <property type="match status" value="1"/>
</dbReference>
<accession>A0A4S2AZK5</accession>
<dbReference type="Pfam" id="PF17170">
    <property type="entry name" value="DUF5128"/>
    <property type="match status" value="1"/>
</dbReference>
<keyword evidence="2" id="KW-1185">Reference proteome</keyword>
<dbReference type="Proteomes" id="UP000310532">
    <property type="component" value="Unassembled WGS sequence"/>
</dbReference>
<name>A0A4S2AZK5_9BACE</name>
<comment type="caution">
    <text evidence="1">The sequence shown here is derived from an EMBL/GenBank/DDBJ whole genome shotgun (WGS) entry which is preliminary data.</text>
</comment>
<reference evidence="1 2" key="1">
    <citation type="submission" date="2019-04" db="EMBL/GenBank/DDBJ databases">
        <title>Microbes associate with the intestines of laboratory mice.</title>
        <authorList>
            <person name="Navarre W."/>
            <person name="Wong E."/>
            <person name="Huang K."/>
            <person name="Tropini C."/>
            <person name="Ng K."/>
            <person name="Yu B."/>
        </authorList>
    </citation>
    <scope>NUCLEOTIDE SEQUENCE [LARGE SCALE GENOMIC DNA]</scope>
    <source>
        <strain evidence="1 2">NM69_E16B</strain>
    </source>
</reference>
<dbReference type="PROSITE" id="PS51257">
    <property type="entry name" value="PROKAR_LIPOPROTEIN"/>
    <property type="match status" value="1"/>
</dbReference>
<protein>
    <submittedName>
        <fullName evidence="1">6-bladed beta-propeller</fullName>
    </submittedName>
</protein>
<evidence type="ECO:0000313" key="2">
    <source>
        <dbReference type="Proteomes" id="UP000310532"/>
    </source>
</evidence>
<sequence>MKIEGKVVIMCRIIACVLSLFLMLISCSEKIERVSKYPDLLNEAVDTIAYSQFVDSIKYIPLETTDACLIGNITDVEISEEHIFVLDLQMQTVWIFSRDGKYRGQVFHKGDAPGEYVNMCQFEYDESNRQIVVLDLWTHSLLFYTLEGKYLKSIGLEISAFDFKILPSGGYVISLAGADNKEAGIYYLDASGKVVSQLVGRNQEHLIYMNSDWDLCSIKNEICFMAPNLDNEVYHFDGTELDTIQSFCMKPEIKHSYKRNVSLEHMEDFVRTRYIESEKWLFAAYWCAVFDLRYFLYSKAADEYLIGKYLKNDLDGVQCSGKTSMTKENTFLFWCAPEEDRNPILQILYLKK</sequence>
<organism evidence="1 2">
    <name type="scientific">Bacteroides muris</name>
    <name type="common">ex Afrizal et al. 2022</name>
    <dbReference type="NCBI Taxonomy" id="2516960"/>
    <lineage>
        <taxon>Bacteria</taxon>
        <taxon>Pseudomonadati</taxon>
        <taxon>Bacteroidota</taxon>
        <taxon>Bacteroidia</taxon>
        <taxon>Bacteroidales</taxon>
        <taxon>Bacteroidaceae</taxon>
        <taxon>Bacteroides</taxon>
    </lineage>
</organism>
<dbReference type="EMBL" id="SRYZ01000013">
    <property type="protein sequence ID" value="TGY06895.1"/>
    <property type="molecule type" value="Genomic_DNA"/>
</dbReference>
<dbReference type="AlphaFoldDB" id="A0A4S2AZK5"/>
<dbReference type="InterPro" id="IPR011042">
    <property type="entry name" value="6-blade_b-propeller_TolB-like"/>
</dbReference>
<gene>
    <name evidence="1" type="ORF">E5355_07970</name>
</gene>
<dbReference type="Gene3D" id="2.120.10.30">
    <property type="entry name" value="TolB, C-terminal domain"/>
    <property type="match status" value="1"/>
</dbReference>
<evidence type="ECO:0000313" key="1">
    <source>
        <dbReference type="EMBL" id="TGY06895.1"/>
    </source>
</evidence>
<proteinExistence type="predicted"/>